<keyword evidence="5" id="KW-0479">Metal-binding</keyword>
<dbReference type="InterPro" id="IPR042226">
    <property type="entry name" value="eFR1_2_sf"/>
</dbReference>
<dbReference type="GO" id="GO:0070966">
    <property type="term" value="P:nuclear-transcribed mRNA catabolic process, no-go decay"/>
    <property type="evidence" value="ECO:0000318"/>
    <property type="project" value="GO_Central"/>
</dbReference>
<dbReference type="Gene3D" id="3.30.420.60">
    <property type="entry name" value="eRF1 domain 2"/>
    <property type="match status" value="1"/>
</dbReference>
<dbReference type="InterPro" id="IPR005142">
    <property type="entry name" value="eRF1_3"/>
</dbReference>
<dbReference type="HOGENOM" id="CLU_023334_3_1_1"/>
<dbReference type="EMBL" id="DS178284">
    <property type="protein sequence ID" value="EFP83002.1"/>
    <property type="molecule type" value="Genomic_DNA"/>
</dbReference>
<evidence type="ECO:0000256" key="4">
    <source>
        <dbReference type="ARBA" id="ARBA00022490"/>
    </source>
</evidence>
<dbReference type="SUPFAM" id="SSF55315">
    <property type="entry name" value="L30e-like"/>
    <property type="match status" value="1"/>
</dbReference>
<evidence type="ECO:0000256" key="5">
    <source>
        <dbReference type="ARBA" id="ARBA00022723"/>
    </source>
</evidence>
<evidence type="ECO:0000256" key="3">
    <source>
        <dbReference type="ARBA" id="ARBA00009504"/>
    </source>
</evidence>
<evidence type="ECO:0000256" key="2">
    <source>
        <dbReference type="ARBA" id="ARBA00004496"/>
    </source>
</evidence>
<feature type="region of interest" description="Disordered" evidence="6">
    <location>
        <begin position="85"/>
        <end position="110"/>
    </location>
</feature>
<proteinExistence type="inferred from homology"/>
<comment type="similarity">
    <text evidence="3">Belongs to the eukaryotic release factor 1 family. Pelota subfamily.</text>
</comment>
<dbReference type="SMART" id="SM01194">
    <property type="entry name" value="eRF1_1"/>
    <property type="match status" value="1"/>
</dbReference>
<dbReference type="GO" id="GO:0032790">
    <property type="term" value="P:ribosome disassembly"/>
    <property type="evidence" value="ECO:0000318"/>
    <property type="project" value="GO_Central"/>
</dbReference>
<sequence>MKEIRTQIEKNKSGFVTLKAENEEDMWHAYNLVTVGDEVTSIAVQKMVDETNSATGSEDSHQVKLNLTIEVKKVNYSGVEIPSSGDWNKKGPSLANQPTRTSLSGGTSLHLSGPISKRNEHVNLGTFHTLELEHQCEFTIIKGPDGWDSVHVQRLADATNTSKSAEVAAILADDTGRATVCLIGTHTSLIKQRIEVPLSKNKKPGQPADKTLDEFHKQVYNSILKHFNLSHLRMVIIAGPGNTKDIVFEAIFTQAVKANNQAIITSKSKFQRIYTPTIHLQSLNQILSTPAILNQLKDTKYSQEIQALNMFQKTMAEDVRRALYGEWHVDWAAEQTAISTLLISDSLFRNPDPEKRKKFIKLTESVQQFGGKVLVFSSMHSTGSS</sequence>
<dbReference type="InterPro" id="IPR058547">
    <property type="entry name" value="Pelota_N"/>
</dbReference>
<dbReference type="Gene3D" id="2.30.30.870">
    <property type="entry name" value="Pelota, domain A"/>
    <property type="match status" value="1"/>
</dbReference>
<dbReference type="GO" id="GO:0046872">
    <property type="term" value="F:metal ion binding"/>
    <property type="evidence" value="ECO:0007669"/>
    <property type="project" value="UniProtKB-KW"/>
</dbReference>
<reference key="1">
    <citation type="submission" date="2007-01" db="EMBL/GenBank/DDBJ databases">
        <title>The Genome Sequence of Puccinia graminis f. sp. tritici Strain CRL 75-36-700-3.</title>
        <authorList>
            <consortium name="The Broad Institute Genome Sequencing Platform"/>
            <person name="Birren B."/>
            <person name="Lander E."/>
            <person name="Galagan J."/>
            <person name="Nusbaum C."/>
            <person name="Devon K."/>
            <person name="Cuomo C."/>
            <person name="Jaffe D."/>
            <person name="Butler J."/>
            <person name="Alvarez P."/>
            <person name="Gnerre S."/>
            <person name="Grabherr M."/>
            <person name="Mauceli E."/>
            <person name="Brockman W."/>
            <person name="Young S."/>
            <person name="LaButti K."/>
            <person name="Sykes S."/>
            <person name="DeCaprio D."/>
            <person name="Crawford M."/>
            <person name="Koehrsen M."/>
            <person name="Engels R."/>
            <person name="Montgomery P."/>
            <person name="Pearson M."/>
            <person name="Howarth C."/>
            <person name="Larson L."/>
            <person name="White J."/>
            <person name="Zeng Q."/>
            <person name="Kodira C."/>
            <person name="Yandava C."/>
            <person name="Alvarado L."/>
            <person name="O'Leary S."/>
            <person name="Szabo L."/>
            <person name="Dean R."/>
            <person name="Schein J."/>
        </authorList>
    </citation>
    <scope>NUCLEOTIDE SEQUENCE</scope>
    <source>
        <strain>CRL 75-36-700-3</strain>
    </source>
</reference>
<dbReference type="InterPro" id="IPR038069">
    <property type="entry name" value="Pelota/DOM34_N"/>
</dbReference>
<evidence type="ECO:0000256" key="1">
    <source>
        <dbReference type="ARBA" id="ARBA00001968"/>
    </source>
</evidence>
<keyword evidence="9" id="KW-1185">Reference proteome</keyword>
<evidence type="ECO:0000313" key="9">
    <source>
        <dbReference type="Proteomes" id="UP000008783"/>
    </source>
</evidence>
<dbReference type="STRING" id="418459.E3KFH5"/>
<feature type="compositionally biased region" description="Low complexity" evidence="6">
    <location>
        <begin position="99"/>
        <end position="110"/>
    </location>
</feature>
<evidence type="ECO:0000313" key="8">
    <source>
        <dbReference type="EMBL" id="EFP83002.1"/>
    </source>
</evidence>
<dbReference type="FunFam" id="2.30.30.870:FF:000004">
    <property type="entry name" value="Protein DOM34 homolog"/>
    <property type="match status" value="1"/>
</dbReference>
<evidence type="ECO:0000259" key="7">
    <source>
        <dbReference type="SMART" id="SM01194"/>
    </source>
</evidence>
<evidence type="ECO:0000256" key="6">
    <source>
        <dbReference type="SAM" id="MobiDB-lite"/>
    </source>
</evidence>
<dbReference type="InterPro" id="IPR005141">
    <property type="entry name" value="eRF1_2"/>
</dbReference>
<protein>
    <recommendedName>
        <fullName evidence="7">eRF1/Pelota-like N-terminal domain-containing protein</fullName>
    </recommendedName>
</protein>
<dbReference type="InParanoid" id="E3KFH5"/>
<feature type="domain" description="eRF1/Pelota-like N-terminal" evidence="7">
    <location>
        <begin position="1"/>
        <end position="160"/>
    </location>
</feature>
<comment type="subcellular location">
    <subcellularLocation>
        <location evidence="2">Cytoplasm</location>
    </subcellularLocation>
</comment>
<dbReference type="Gene3D" id="3.30.1330.30">
    <property type="match status" value="1"/>
</dbReference>
<dbReference type="Pfam" id="PF03465">
    <property type="entry name" value="eRF1_3"/>
    <property type="match status" value="1"/>
</dbReference>
<dbReference type="FunCoup" id="E3KFH5">
    <property type="interactions" value="458"/>
</dbReference>
<dbReference type="RefSeq" id="XP_003327421.1">
    <property type="nucleotide sequence ID" value="XM_003327373.1"/>
</dbReference>
<dbReference type="InterPro" id="IPR004405">
    <property type="entry name" value="TF_pelota"/>
</dbReference>
<accession>E3KFH5</accession>
<dbReference type="PANTHER" id="PTHR10853:SF0">
    <property type="entry name" value="PROTEIN PELOTA HOMOLOG"/>
    <property type="match status" value="1"/>
</dbReference>
<dbReference type="Pfam" id="PF03464">
    <property type="entry name" value="eRF1_2"/>
    <property type="match status" value="1"/>
</dbReference>
<dbReference type="OMA" id="LKMIILC"/>
<dbReference type="GO" id="GO:0005737">
    <property type="term" value="C:cytoplasm"/>
    <property type="evidence" value="ECO:0000318"/>
    <property type="project" value="GO_Central"/>
</dbReference>
<keyword evidence="4" id="KW-0963">Cytoplasm</keyword>
<dbReference type="PANTHER" id="PTHR10853">
    <property type="entry name" value="PELOTA"/>
    <property type="match status" value="1"/>
</dbReference>
<dbReference type="GO" id="GO:0070481">
    <property type="term" value="P:nuclear-transcribed mRNA catabolic process, non-stop decay"/>
    <property type="evidence" value="ECO:0007669"/>
    <property type="project" value="InterPro"/>
</dbReference>
<dbReference type="VEuPathDB" id="FungiDB:PGTG_09970"/>
<dbReference type="OrthoDB" id="2498233at2759"/>
<dbReference type="KEGG" id="pgr:PGTG_09970"/>
<reference evidence="9" key="2">
    <citation type="journal article" date="2011" name="Proc. Natl. Acad. Sci. U.S.A.">
        <title>Obligate biotrophy features unraveled by the genomic analysis of rust fungi.</title>
        <authorList>
            <person name="Duplessis S."/>
            <person name="Cuomo C.A."/>
            <person name="Lin Y.-C."/>
            <person name="Aerts A."/>
            <person name="Tisserant E."/>
            <person name="Veneault-Fourrey C."/>
            <person name="Joly D.L."/>
            <person name="Hacquard S."/>
            <person name="Amselem J."/>
            <person name="Cantarel B.L."/>
            <person name="Chiu R."/>
            <person name="Coutinho P.M."/>
            <person name="Feau N."/>
            <person name="Field M."/>
            <person name="Frey P."/>
            <person name="Gelhaye E."/>
            <person name="Goldberg J."/>
            <person name="Grabherr M.G."/>
            <person name="Kodira C.D."/>
            <person name="Kohler A."/>
            <person name="Kuees U."/>
            <person name="Lindquist E.A."/>
            <person name="Lucas S.M."/>
            <person name="Mago R."/>
            <person name="Mauceli E."/>
            <person name="Morin E."/>
            <person name="Murat C."/>
            <person name="Pangilinan J.L."/>
            <person name="Park R."/>
            <person name="Pearson M."/>
            <person name="Quesneville H."/>
            <person name="Rouhier N."/>
            <person name="Sakthikumar S."/>
            <person name="Salamov A.A."/>
            <person name="Schmutz J."/>
            <person name="Selles B."/>
            <person name="Shapiro H."/>
            <person name="Tanguay P."/>
            <person name="Tuskan G.A."/>
            <person name="Henrissat B."/>
            <person name="Van de Peer Y."/>
            <person name="Rouze P."/>
            <person name="Ellis J.G."/>
            <person name="Dodds P.N."/>
            <person name="Schein J.E."/>
            <person name="Zhong S."/>
            <person name="Hamelin R.C."/>
            <person name="Grigoriev I.V."/>
            <person name="Szabo L.J."/>
            <person name="Martin F."/>
        </authorList>
    </citation>
    <scope>NUCLEOTIDE SEQUENCE [LARGE SCALE GENOMIC DNA]</scope>
    <source>
        <strain evidence="9">CRL 75-36-700-3 / race SCCL</strain>
    </source>
</reference>
<dbReference type="SUPFAM" id="SSF53137">
    <property type="entry name" value="Translational machinery components"/>
    <property type="match status" value="1"/>
</dbReference>
<name>E3KFH5_PUCGT</name>
<dbReference type="GeneID" id="10544713"/>
<dbReference type="Pfam" id="PF26356">
    <property type="entry name" value="Pelota_N"/>
    <property type="match status" value="1"/>
</dbReference>
<organism evidence="8 9">
    <name type="scientific">Puccinia graminis f. sp. tritici (strain CRL 75-36-700-3 / race SCCL)</name>
    <name type="common">Black stem rust fungus</name>
    <dbReference type="NCBI Taxonomy" id="418459"/>
    <lineage>
        <taxon>Eukaryota</taxon>
        <taxon>Fungi</taxon>
        <taxon>Dikarya</taxon>
        <taxon>Basidiomycota</taxon>
        <taxon>Pucciniomycotina</taxon>
        <taxon>Pucciniomycetes</taxon>
        <taxon>Pucciniales</taxon>
        <taxon>Pucciniaceae</taxon>
        <taxon>Puccinia</taxon>
    </lineage>
</organism>
<comment type="cofactor">
    <cofactor evidence="1">
        <name>a divalent metal cation</name>
        <dbReference type="ChEBI" id="CHEBI:60240"/>
    </cofactor>
</comment>
<dbReference type="GO" id="GO:0070651">
    <property type="term" value="P:nonfunctional rRNA decay"/>
    <property type="evidence" value="ECO:0000318"/>
    <property type="project" value="GO_Central"/>
</dbReference>
<dbReference type="SUPFAM" id="SSF159065">
    <property type="entry name" value="Dom34/Pelota N-terminal domain-like"/>
    <property type="match status" value="1"/>
</dbReference>
<dbReference type="GO" id="GO:0071025">
    <property type="term" value="P:RNA surveillance"/>
    <property type="evidence" value="ECO:0007669"/>
    <property type="project" value="InterPro"/>
</dbReference>
<dbReference type="AlphaFoldDB" id="E3KFH5"/>
<dbReference type="Proteomes" id="UP000008783">
    <property type="component" value="Unassembled WGS sequence"/>
</dbReference>
<gene>
    <name evidence="8" type="ORF">PGTG_09970</name>
</gene>
<dbReference type="InterPro" id="IPR005140">
    <property type="entry name" value="eRF1_Pelota-like_N"/>
</dbReference>
<dbReference type="InterPro" id="IPR029064">
    <property type="entry name" value="Ribosomal_eL30-like_sf"/>
</dbReference>